<dbReference type="Proteomes" id="UP000793456">
    <property type="component" value="Chromosome IX"/>
</dbReference>
<keyword evidence="2" id="KW-1185">Reference proteome</keyword>
<accession>A0ACD3R7Q2</accession>
<evidence type="ECO:0000313" key="1">
    <source>
        <dbReference type="EMBL" id="TMS15479.1"/>
    </source>
</evidence>
<reference evidence="1" key="1">
    <citation type="submission" date="2018-11" db="EMBL/GenBank/DDBJ databases">
        <title>The sequence and de novo assembly of Larimichthys crocea genome using PacBio and Hi-C technologies.</title>
        <authorList>
            <person name="Xu P."/>
            <person name="Chen B."/>
            <person name="Zhou Z."/>
            <person name="Ke Q."/>
            <person name="Wu Y."/>
            <person name="Bai H."/>
            <person name="Pu F."/>
        </authorList>
    </citation>
    <scope>NUCLEOTIDE SEQUENCE</scope>
    <source>
        <tissue evidence="1">Muscle</tissue>
    </source>
</reference>
<organism evidence="1 2">
    <name type="scientific">Larimichthys crocea</name>
    <name type="common">Large yellow croaker</name>
    <name type="synonym">Pseudosciaena crocea</name>
    <dbReference type="NCBI Taxonomy" id="215358"/>
    <lineage>
        <taxon>Eukaryota</taxon>
        <taxon>Metazoa</taxon>
        <taxon>Chordata</taxon>
        <taxon>Craniata</taxon>
        <taxon>Vertebrata</taxon>
        <taxon>Euteleostomi</taxon>
        <taxon>Actinopterygii</taxon>
        <taxon>Neopterygii</taxon>
        <taxon>Teleostei</taxon>
        <taxon>Neoteleostei</taxon>
        <taxon>Acanthomorphata</taxon>
        <taxon>Eupercaria</taxon>
        <taxon>Sciaenidae</taxon>
        <taxon>Larimichthys</taxon>
    </lineage>
</organism>
<name>A0ACD3R7Q2_LARCR</name>
<proteinExistence type="predicted"/>
<sequence length="65" mass="7658">MLWVFFLQDVSKINEGKQPLYQEDTNKRILNSLELLSGLDEDAVNAKRLQHPQAEMIEQDMKQLR</sequence>
<dbReference type="EMBL" id="CM011682">
    <property type="protein sequence ID" value="TMS15479.1"/>
    <property type="molecule type" value="Genomic_DNA"/>
</dbReference>
<comment type="caution">
    <text evidence="1">The sequence shown here is derived from an EMBL/GenBank/DDBJ whole genome shotgun (WGS) entry which is preliminary data.</text>
</comment>
<evidence type="ECO:0000313" key="2">
    <source>
        <dbReference type="Proteomes" id="UP000793456"/>
    </source>
</evidence>
<protein>
    <submittedName>
        <fullName evidence="1">Uncharacterized protein</fullName>
    </submittedName>
</protein>
<gene>
    <name evidence="1" type="ORF">E3U43_021941</name>
</gene>